<dbReference type="SMART" id="SM00516">
    <property type="entry name" value="SEC14"/>
    <property type="match status" value="1"/>
</dbReference>
<evidence type="ECO:0000313" key="3">
    <source>
        <dbReference type="Proteomes" id="UP001286313"/>
    </source>
</evidence>
<protein>
    <recommendedName>
        <fullName evidence="1">CRAL-TRIO domain-containing protein</fullName>
    </recommendedName>
</protein>
<dbReference type="GO" id="GO:0016020">
    <property type="term" value="C:membrane"/>
    <property type="evidence" value="ECO:0007669"/>
    <property type="project" value="TreeGrafter"/>
</dbReference>
<dbReference type="Gene3D" id="1.20.5.1200">
    <property type="entry name" value="Alpha-tocopherol transfer"/>
    <property type="match status" value="1"/>
</dbReference>
<comment type="caution">
    <text evidence="2">The sequence shown here is derived from an EMBL/GenBank/DDBJ whole genome shotgun (WGS) entry which is preliminary data.</text>
</comment>
<keyword evidence="3" id="KW-1185">Reference proteome</keyword>
<dbReference type="PRINTS" id="PR00180">
    <property type="entry name" value="CRETINALDHBP"/>
</dbReference>
<dbReference type="PROSITE" id="PS50191">
    <property type="entry name" value="CRAL_TRIO"/>
    <property type="match status" value="1"/>
</dbReference>
<dbReference type="PANTHER" id="PTHR10174">
    <property type="entry name" value="ALPHA-TOCOPHEROL TRANSFER PROTEIN-RELATED"/>
    <property type="match status" value="1"/>
</dbReference>
<accession>A0AAE1KEN1</accession>
<name>A0AAE1KEN1_PETCI</name>
<dbReference type="InterPro" id="IPR036865">
    <property type="entry name" value="CRAL-TRIO_dom_sf"/>
</dbReference>
<dbReference type="PANTHER" id="PTHR10174:SF224">
    <property type="entry name" value="RETINOL-BINDING PROTEIN PINTA"/>
    <property type="match status" value="1"/>
</dbReference>
<dbReference type="GO" id="GO:1902936">
    <property type="term" value="F:phosphatidylinositol bisphosphate binding"/>
    <property type="evidence" value="ECO:0007669"/>
    <property type="project" value="TreeGrafter"/>
</dbReference>
<dbReference type="InterPro" id="IPR011074">
    <property type="entry name" value="CRAL/TRIO_N_dom"/>
</dbReference>
<organism evidence="2 3">
    <name type="scientific">Petrolisthes cinctipes</name>
    <name type="common">Flat porcelain crab</name>
    <dbReference type="NCBI Taxonomy" id="88211"/>
    <lineage>
        <taxon>Eukaryota</taxon>
        <taxon>Metazoa</taxon>
        <taxon>Ecdysozoa</taxon>
        <taxon>Arthropoda</taxon>
        <taxon>Crustacea</taxon>
        <taxon>Multicrustacea</taxon>
        <taxon>Malacostraca</taxon>
        <taxon>Eumalacostraca</taxon>
        <taxon>Eucarida</taxon>
        <taxon>Decapoda</taxon>
        <taxon>Pleocyemata</taxon>
        <taxon>Anomura</taxon>
        <taxon>Galatheoidea</taxon>
        <taxon>Porcellanidae</taxon>
        <taxon>Petrolisthes</taxon>
    </lineage>
</organism>
<gene>
    <name evidence="2" type="ORF">Pcinc_023771</name>
</gene>
<dbReference type="SMART" id="SM01100">
    <property type="entry name" value="CRAL_TRIO_N"/>
    <property type="match status" value="1"/>
</dbReference>
<dbReference type="Gene3D" id="3.40.525.10">
    <property type="entry name" value="CRAL-TRIO lipid binding domain"/>
    <property type="match status" value="1"/>
</dbReference>
<dbReference type="Gene3D" id="1.10.8.20">
    <property type="entry name" value="N-terminal domain of phosphatidylinositol transfer protein sec14p"/>
    <property type="match status" value="1"/>
</dbReference>
<dbReference type="Pfam" id="PF03765">
    <property type="entry name" value="CRAL_TRIO_N"/>
    <property type="match status" value="1"/>
</dbReference>
<evidence type="ECO:0000313" key="2">
    <source>
        <dbReference type="EMBL" id="KAK3871057.1"/>
    </source>
</evidence>
<dbReference type="Proteomes" id="UP001286313">
    <property type="component" value="Unassembled WGS sequence"/>
</dbReference>
<reference evidence="2" key="1">
    <citation type="submission" date="2023-10" db="EMBL/GenBank/DDBJ databases">
        <title>Genome assemblies of two species of porcelain crab, Petrolisthes cinctipes and Petrolisthes manimaculis (Anomura: Porcellanidae).</title>
        <authorList>
            <person name="Angst P."/>
        </authorList>
    </citation>
    <scope>NUCLEOTIDE SEQUENCE</scope>
    <source>
        <strain evidence="2">PB745_01</strain>
        <tissue evidence="2">Gill</tissue>
    </source>
</reference>
<dbReference type="EMBL" id="JAWQEG010002569">
    <property type="protein sequence ID" value="KAK3871057.1"/>
    <property type="molecule type" value="Genomic_DNA"/>
</dbReference>
<proteinExistence type="predicted"/>
<dbReference type="Pfam" id="PF00650">
    <property type="entry name" value="CRAL_TRIO"/>
    <property type="match status" value="1"/>
</dbReference>
<evidence type="ECO:0000259" key="1">
    <source>
        <dbReference type="PROSITE" id="PS50191"/>
    </source>
</evidence>
<dbReference type="AlphaFoldDB" id="A0AAE1KEN1"/>
<dbReference type="SUPFAM" id="SSF46938">
    <property type="entry name" value="CRAL/TRIO N-terminal domain"/>
    <property type="match status" value="1"/>
</dbReference>
<feature type="domain" description="CRAL-TRIO" evidence="1">
    <location>
        <begin position="100"/>
        <end position="262"/>
    </location>
</feature>
<dbReference type="InterPro" id="IPR001251">
    <property type="entry name" value="CRAL-TRIO_dom"/>
</dbReference>
<dbReference type="SUPFAM" id="SSF52087">
    <property type="entry name" value="CRAL/TRIO domain"/>
    <property type="match status" value="1"/>
</dbReference>
<dbReference type="CDD" id="cd00170">
    <property type="entry name" value="SEC14"/>
    <property type="match status" value="1"/>
</dbReference>
<dbReference type="InterPro" id="IPR036273">
    <property type="entry name" value="CRAL/TRIO_N_dom_sf"/>
</dbReference>
<sequence length="315" mass="36248">MPGAEEESEGGGLSEEVLRVAREELGENPATREQEVEAVRAWLVRQPHLNARTDRTTILRYLRGCKFSQEKAKAKLEVYYTCKGAMPDMFHRRDPLDPSLRTILKMGLMFPLPGYDPQGRKVIFGRLGGWNPSQVKAEDLFRAASMLFDVLFLEDEQTTITGIVQANDMTGLTLQHVSALPLPLVRKVLKTWQEGYPLRPKSVHYINTHSAFDTLYNLFRPFMKEKMKKRIHIHGSNLTKMYKHVPREMLPREYGGTSGTIQDIADYWVAKMDDHRDWFLEDENYAADSKRKKSKTTLTRVFSGTEGSFKKLDFD</sequence>